<keyword evidence="3" id="KW-0804">Transcription</keyword>
<dbReference type="InterPro" id="IPR020449">
    <property type="entry name" value="Tscrpt_reg_AraC-type_HTH"/>
</dbReference>
<keyword evidence="6" id="KW-1185">Reference proteome</keyword>
<dbReference type="SUPFAM" id="SSF51215">
    <property type="entry name" value="Regulatory protein AraC"/>
    <property type="match status" value="1"/>
</dbReference>
<reference evidence="6" key="1">
    <citation type="journal article" date="2019" name="Int. J. Syst. Evol. Microbiol.">
        <title>The Global Catalogue of Microorganisms (GCM) 10K type strain sequencing project: providing services to taxonomists for standard genome sequencing and annotation.</title>
        <authorList>
            <consortium name="The Broad Institute Genomics Platform"/>
            <consortium name="The Broad Institute Genome Sequencing Center for Infectious Disease"/>
            <person name="Wu L."/>
            <person name="Ma J."/>
        </authorList>
    </citation>
    <scope>NUCLEOTIDE SEQUENCE [LARGE SCALE GENOMIC DNA]</scope>
    <source>
        <strain evidence="6">CCM 8937</strain>
    </source>
</reference>
<evidence type="ECO:0000259" key="4">
    <source>
        <dbReference type="PROSITE" id="PS01124"/>
    </source>
</evidence>
<dbReference type="PANTHER" id="PTHR43280:SF2">
    <property type="entry name" value="HTH-TYPE TRANSCRIPTIONAL REGULATOR EXSA"/>
    <property type="match status" value="1"/>
</dbReference>
<dbReference type="Proteomes" id="UP001597191">
    <property type="component" value="Unassembled WGS sequence"/>
</dbReference>
<evidence type="ECO:0000256" key="2">
    <source>
        <dbReference type="ARBA" id="ARBA00023125"/>
    </source>
</evidence>
<sequence>MRVVFTQINNRLPLFLESIGADWQQEDVQRPTGYRYYHWLQTTSGQGIVTINDQAILLNRGTGILINPHVPHQYQSVQPNQWRTEYLTFGGRNASDLLDSQQLNYQLFNKNNLTLQKFIEKNGSAVTLTSDPNELSIFIYRFILLLNQARQENGLLNPRQHNLPILADIKQFLDRRYEQAISNEQLAARSGFTTQHLNRQFKQRYHATPLQYLTDLRLRKAQVLLISQPELSIEQVAIQTGFNSSSYFIAQFHRQTQLTPRQFRQLH</sequence>
<evidence type="ECO:0000256" key="3">
    <source>
        <dbReference type="ARBA" id="ARBA00023163"/>
    </source>
</evidence>
<dbReference type="PROSITE" id="PS01124">
    <property type="entry name" value="HTH_ARAC_FAMILY_2"/>
    <property type="match status" value="1"/>
</dbReference>
<keyword evidence="2" id="KW-0238">DNA-binding</keyword>
<accession>A0ABW4BM01</accession>
<dbReference type="InterPro" id="IPR018060">
    <property type="entry name" value="HTH_AraC"/>
</dbReference>
<comment type="caution">
    <text evidence="5">The sequence shown here is derived from an EMBL/GenBank/DDBJ whole genome shotgun (WGS) entry which is preliminary data.</text>
</comment>
<dbReference type="Gene3D" id="2.60.120.280">
    <property type="entry name" value="Regulatory protein AraC"/>
    <property type="match status" value="1"/>
</dbReference>
<dbReference type="RefSeq" id="WP_125647169.1">
    <property type="nucleotide sequence ID" value="NZ_JBHTOH010000015.1"/>
</dbReference>
<dbReference type="PANTHER" id="PTHR43280">
    <property type="entry name" value="ARAC-FAMILY TRANSCRIPTIONAL REGULATOR"/>
    <property type="match status" value="1"/>
</dbReference>
<dbReference type="SUPFAM" id="SSF46689">
    <property type="entry name" value="Homeodomain-like"/>
    <property type="match status" value="2"/>
</dbReference>
<dbReference type="InterPro" id="IPR003313">
    <property type="entry name" value="AraC-bd"/>
</dbReference>
<dbReference type="InterPro" id="IPR009057">
    <property type="entry name" value="Homeodomain-like_sf"/>
</dbReference>
<dbReference type="EMBL" id="JBHTOH010000015">
    <property type="protein sequence ID" value="MFD1410437.1"/>
    <property type="molecule type" value="Genomic_DNA"/>
</dbReference>
<dbReference type="InterPro" id="IPR037923">
    <property type="entry name" value="HTH-like"/>
</dbReference>
<protein>
    <submittedName>
        <fullName evidence="5">Helix-turn-helix domain-containing protein</fullName>
    </submittedName>
</protein>
<keyword evidence="1" id="KW-0805">Transcription regulation</keyword>
<dbReference type="SMART" id="SM00342">
    <property type="entry name" value="HTH_ARAC"/>
    <property type="match status" value="1"/>
</dbReference>
<proteinExistence type="predicted"/>
<evidence type="ECO:0000256" key="1">
    <source>
        <dbReference type="ARBA" id="ARBA00023015"/>
    </source>
</evidence>
<dbReference type="PRINTS" id="PR00032">
    <property type="entry name" value="HTHARAC"/>
</dbReference>
<dbReference type="Gene3D" id="1.10.10.60">
    <property type="entry name" value="Homeodomain-like"/>
    <property type="match status" value="2"/>
</dbReference>
<dbReference type="Pfam" id="PF02311">
    <property type="entry name" value="AraC_binding"/>
    <property type="match status" value="1"/>
</dbReference>
<organism evidence="5 6">
    <name type="scientific">Lapidilactobacillus gannanensis</name>
    <dbReference type="NCBI Taxonomy" id="2486002"/>
    <lineage>
        <taxon>Bacteria</taxon>
        <taxon>Bacillati</taxon>
        <taxon>Bacillota</taxon>
        <taxon>Bacilli</taxon>
        <taxon>Lactobacillales</taxon>
        <taxon>Lactobacillaceae</taxon>
        <taxon>Lapidilactobacillus</taxon>
    </lineage>
</organism>
<gene>
    <name evidence="5" type="ORF">ACFQ4R_02200</name>
</gene>
<feature type="domain" description="HTH araC/xylS-type" evidence="4">
    <location>
        <begin position="167"/>
        <end position="266"/>
    </location>
</feature>
<name>A0ABW4BM01_9LACO</name>
<evidence type="ECO:0000313" key="5">
    <source>
        <dbReference type="EMBL" id="MFD1410437.1"/>
    </source>
</evidence>
<dbReference type="Pfam" id="PF12833">
    <property type="entry name" value="HTH_18"/>
    <property type="match status" value="1"/>
</dbReference>
<evidence type="ECO:0000313" key="6">
    <source>
        <dbReference type="Proteomes" id="UP001597191"/>
    </source>
</evidence>